<evidence type="ECO:0000313" key="3">
    <source>
        <dbReference type="Proteomes" id="UP000245431"/>
    </source>
</evidence>
<feature type="chain" id="PRO_5008916614" description="Conjugal transfer protein TraN" evidence="1">
    <location>
        <begin position="26"/>
        <end position="395"/>
    </location>
</feature>
<evidence type="ECO:0000256" key="1">
    <source>
        <dbReference type="SAM" id="SignalP"/>
    </source>
</evidence>
<name>A0A1D3KAV1_PSEVE</name>
<keyword evidence="1" id="KW-0732">Signal</keyword>
<sequence>MNFKRHLIQIASLLAFTISTANAFADPHSDGLELGKSNLSKLSSKVNNANAQGMPHYTNKPPQTQSFGSASLFDVGVTRINTCKTATHGTDQIANQECDAVNFLAKNPQEKVKFPVSPTDPIISGIGDTINNAKGGDLTNACTTKTTTTPDIYSTEVCNEYNLSEAKACTMGQIVQVDAKSNYQCNVTKNAVQTYTCDNYIAVACPQKPTYCDAGGITTGSVTKSTGTATVSFVPPYLDFYQRINTINTRETSTFQFNIENINLVSVFRLVYVQQDNWLGLKINGKLVKVFRAQLPDSLAYAATGVDIVWSGGRPYVDIGVGQLFTVEPGLYPLTLAVDLDMRQYLKAGNNTIEFILANGNSYGIGEAKFEVRQLCQPCTETWVDQCAVFSARSQ</sequence>
<dbReference type="Proteomes" id="UP000245431">
    <property type="component" value="Plasmid PVE_plasmid"/>
</dbReference>
<gene>
    <name evidence="2" type="ORF">PVE_P0326</name>
</gene>
<reference evidence="3" key="1">
    <citation type="submission" date="2016-07" db="EMBL/GenBank/DDBJ databases">
        <authorList>
            <person name="Florea S."/>
            <person name="Webb J.S."/>
            <person name="Jaromczyk J."/>
            <person name="Schardl C.L."/>
        </authorList>
    </citation>
    <scope>NUCLEOTIDE SEQUENCE [LARGE SCALE GENOMIC DNA]</scope>
    <source>
        <strain evidence="3">1YdBTEX2</strain>
        <plasmid evidence="3">Plasmid pve_Plasmid</plasmid>
    </source>
</reference>
<proteinExistence type="predicted"/>
<keyword evidence="2" id="KW-0614">Plasmid</keyword>
<evidence type="ECO:0000313" key="2">
    <source>
        <dbReference type="EMBL" id="SBW85365.1"/>
    </source>
</evidence>
<accession>A0A1D3KAV1</accession>
<dbReference type="EMBL" id="LT599585">
    <property type="protein sequence ID" value="SBW85365.1"/>
    <property type="molecule type" value="Genomic_DNA"/>
</dbReference>
<feature type="signal peptide" evidence="1">
    <location>
        <begin position="1"/>
        <end position="25"/>
    </location>
</feature>
<evidence type="ECO:0008006" key="4">
    <source>
        <dbReference type="Google" id="ProtNLM"/>
    </source>
</evidence>
<geneLocation type="plasmid" evidence="3">
    <name>pve_Plasmid</name>
</geneLocation>
<dbReference type="AlphaFoldDB" id="A0A1D3KAV1"/>
<organism evidence="2 3">
    <name type="scientific">Pseudomonas veronii 1YdBTEX2</name>
    <dbReference type="NCBI Taxonomy" id="1295141"/>
    <lineage>
        <taxon>Bacteria</taxon>
        <taxon>Pseudomonadati</taxon>
        <taxon>Pseudomonadota</taxon>
        <taxon>Gammaproteobacteria</taxon>
        <taxon>Pseudomonadales</taxon>
        <taxon>Pseudomonadaceae</taxon>
        <taxon>Pseudomonas</taxon>
    </lineage>
</organism>
<protein>
    <recommendedName>
        <fullName evidence="4">Conjugal transfer protein TraN</fullName>
    </recommendedName>
</protein>